<name>A0A9D3ZJX4_9ROSI</name>
<accession>A0A9D3ZJX4</accession>
<organism evidence="1 2">
    <name type="scientific">Gossypium stocksii</name>
    <dbReference type="NCBI Taxonomy" id="47602"/>
    <lineage>
        <taxon>Eukaryota</taxon>
        <taxon>Viridiplantae</taxon>
        <taxon>Streptophyta</taxon>
        <taxon>Embryophyta</taxon>
        <taxon>Tracheophyta</taxon>
        <taxon>Spermatophyta</taxon>
        <taxon>Magnoliopsida</taxon>
        <taxon>eudicotyledons</taxon>
        <taxon>Gunneridae</taxon>
        <taxon>Pentapetalae</taxon>
        <taxon>rosids</taxon>
        <taxon>malvids</taxon>
        <taxon>Malvales</taxon>
        <taxon>Malvaceae</taxon>
        <taxon>Malvoideae</taxon>
        <taxon>Gossypium</taxon>
    </lineage>
</organism>
<dbReference type="AlphaFoldDB" id="A0A9D3ZJX4"/>
<evidence type="ECO:0000313" key="1">
    <source>
        <dbReference type="EMBL" id="KAH1045631.1"/>
    </source>
</evidence>
<keyword evidence="2" id="KW-1185">Reference proteome</keyword>
<protein>
    <submittedName>
        <fullName evidence="1">Uncharacterized protein</fullName>
    </submittedName>
</protein>
<reference evidence="1 2" key="1">
    <citation type="journal article" date="2021" name="Plant Biotechnol. J.">
        <title>Multi-omics assisted identification of the key and species-specific regulatory components of drought-tolerant mechanisms in Gossypium stocksii.</title>
        <authorList>
            <person name="Yu D."/>
            <person name="Ke L."/>
            <person name="Zhang D."/>
            <person name="Wu Y."/>
            <person name="Sun Y."/>
            <person name="Mei J."/>
            <person name="Sun J."/>
            <person name="Sun Y."/>
        </authorList>
    </citation>
    <scope>NUCLEOTIDE SEQUENCE [LARGE SCALE GENOMIC DNA]</scope>
    <source>
        <strain evidence="2">cv. E1</strain>
        <tissue evidence="1">Leaf</tissue>
    </source>
</reference>
<proteinExistence type="predicted"/>
<dbReference type="Proteomes" id="UP000828251">
    <property type="component" value="Unassembled WGS sequence"/>
</dbReference>
<gene>
    <name evidence="1" type="ORF">J1N35_036415</name>
</gene>
<evidence type="ECO:0000313" key="2">
    <source>
        <dbReference type="Proteomes" id="UP000828251"/>
    </source>
</evidence>
<sequence>MAMLLRKVEVPIVASTKSVPLSLRKRIINELNSSIEFNKIHCDSLRVEAKVVKKLVDKQKALWANLLALSDEEKVGKFADQKGGE</sequence>
<dbReference type="EMBL" id="JAIQCV010000011">
    <property type="protein sequence ID" value="KAH1045631.1"/>
    <property type="molecule type" value="Genomic_DNA"/>
</dbReference>
<comment type="caution">
    <text evidence="1">The sequence shown here is derived from an EMBL/GenBank/DDBJ whole genome shotgun (WGS) entry which is preliminary data.</text>
</comment>